<dbReference type="InterPro" id="IPR025209">
    <property type="entry name" value="DUF4209"/>
</dbReference>
<organism evidence="3 4">
    <name type="scientific">Cobetia marina</name>
    <name type="common">Deleya marina</name>
    <dbReference type="NCBI Taxonomy" id="28258"/>
    <lineage>
        <taxon>Bacteria</taxon>
        <taxon>Pseudomonadati</taxon>
        <taxon>Pseudomonadota</taxon>
        <taxon>Gammaproteobacteria</taxon>
        <taxon>Oceanospirillales</taxon>
        <taxon>Halomonadaceae</taxon>
        <taxon>Cobetia</taxon>
    </lineage>
</organism>
<dbReference type="InterPro" id="IPR055804">
    <property type="entry name" value="DUF7380"/>
</dbReference>
<evidence type="ECO:0000259" key="1">
    <source>
        <dbReference type="Pfam" id="PF13910"/>
    </source>
</evidence>
<sequence>MSSKIPSKLFCVQIESLFKNLFNYNMAEVSMSLCEIVVDCEALSQLDLSSIFSNIKENSCHHLESALSAHKEKDAAILLAAACSMHFTPNDSNNPLKPKFVFENHRGLIPNDLNKETLFAIKEFCINVENHELRARLADIVWITRSGTIDHAYIAIEAYLESAKQLSKETNIWVLVCDRIERALRLSVHFRRHGQRPDLFESVSKFMIDQFHEFKNTDKENYLERLLELFLEFDLQGNEWIYDQALEIYKLHYDRCNYNFSISANRIALRAAINMRSKEKEYSIWESISDCHIKAAKEQTGILAAGQLMKAIDALAKVPKTKNRRLALYEEMREQQIESLHEFSLLESDGCDISEIVGCAISRVKSVDLFDALFRLGLITKPVSIEKLKASAIDQMHNSIAWMFGATHIDHEGMTTSVIPPSVGIEEDSNGLQIWSIMMRNISIEHQLHVQAKIMPALNEISATYSISEDMVINICSNHPFIPDGHEEYFVKGLLAGFNRDFMTSCHLLIPQIENSLRYIARQQGYEPTTLHGDGSQERRGIKLLLENQSVINALGFDLTTNLQIILLDKVYGDLRNQLSHGYIPASSYYGDSPKYLWWLILHIIMRPCAKHWIEVYRQDNSLDDEAE</sequence>
<evidence type="ECO:0000313" key="3">
    <source>
        <dbReference type="EMBL" id="MEL0615644.1"/>
    </source>
</evidence>
<name>A0ABU9GDE2_COBMA</name>
<dbReference type="RefSeq" id="WP_341541740.1">
    <property type="nucleotide sequence ID" value="NZ_JBAKAP010000002.1"/>
</dbReference>
<dbReference type="Pfam" id="PF24098">
    <property type="entry name" value="DUF7380"/>
    <property type="match status" value="1"/>
</dbReference>
<proteinExistence type="predicted"/>
<reference evidence="3 4" key="1">
    <citation type="submission" date="2024-02" db="EMBL/GenBank/DDBJ databases">
        <title>Bacteria isolated from the canopy kelp, Nereocystis luetkeana.</title>
        <authorList>
            <person name="Pfister C.A."/>
            <person name="Younker I.T."/>
            <person name="Light S.H."/>
        </authorList>
    </citation>
    <scope>NUCLEOTIDE SEQUENCE [LARGE SCALE GENOMIC DNA]</scope>
    <source>
        <strain evidence="3 4">TI.5.07</strain>
    </source>
</reference>
<dbReference type="Pfam" id="PF13910">
    <property type="entry name" value="DUF4209"/>
    <property type="match status" value="1"/>
</dbReference>
<dbReference type="EMBL" id="JBAKAP010000002">
    <property type="protein sequence ID" value="MEL0615644.1"/>
    <property type="molecule type" value="Genomic_DNA"/>
</dbReference>
<feature type="domain" description="DUF4209" evidence="1">
    <location>
        <begin position="514"/>
        <end position="603"/>
    </location>
</feature>
<dbReference type="Proteomes" id="UP001378242">
    <property type="component" value="Unassembled WGS sequence"/>
</dbReference>
<keyword evidence="4" id="KW-1185">Reference proteome</keyword>
<accession>A0ABU9GDE2</accession>
<protein>
    <submittedName>
        <fullName evidence="3">DUF4209 domain-containing protein</fullName>
    </submittedName>
</protein>
<feature type="domain" description="DUF7380" evidence="2">
    <location>
        <begin position="37"/>
        <end position="197"/>
    </location>
</feature>
<comment type="caution">
    <text evidence="3">The sequence shown here is derived from an EMBL/GenBank/DDBJ whole genome shotgun (WGS) entry which is preliminary data.</text>
</comment>
<evidence type="ECO:0000259" key="2">
    <source>
        <dbReference type="Pfam" id="PF24098"/>
    </source>
</evidence>
<gene>
    <name evidence="3" type="ORF">V6243_02285</name>
</gene>
<evidence type="ECO:0000313" key="4">
    <source>
        <dbReference type="Proteomes" id="UP001378242"/>
    </source>
</evidence>